<accession>A0A4U8Z1V5</accession>
<sequence>MRSLLFAPADNRSKLTEALESGADGVLLDLAGSVASRSKSEARKQACAFIAAAKAKAHHPLIFVRLNELDTEMIEADLDAILRARPDGVVLADAQSGQAVQHLGAKLAVMEAELGLADGSTRIIAAVAGTAASIFNMGTFADASPRLAGLVWSADDLSTSLGASAHRAPDGSYASPHALARDLTLFAARAADVPLIDGPTLNCRDAACFRLECEAAQRDGFDGKIARDREQVAAINAVFTPPEQVLARARAIIEAFAAEPDARVLAFQGETLNPAHLAQARRLLRRLPSRR</sequence>
<evidence type="ECO:0000256" key="3">
    <source>
        <dbReference type="ARBA" id="ARBA00022723"/>
    </source>
</evidence>
<dbReference type="AlphaFoldDB" id="A0A4U8Z1V5"/>
<comment type="cofactor">
    <cofactor evidence="1">
        <name>Mg(2+)</name>
        <dbReference type="ChEBI" id="CHEBI:18420"/>
    </cofactor>
</comment>
<reference evidence="7 8" key="1">
    <citation type="submission" date="2019-03" db="EMBL/GenBank/DDBJ databases">
        <authorList>
            <person name="Kox A.R. M."/>
        </authorList>
    </citation>
    <scope>NUCLEOTIDE SEQUENCE [LARGE SCALE GENOMIC DNA]</scope>
    <source>
        <strain evidence="7">MTUNDRAET4 annotated genome</strain>
    </source>
</reference>
<evidence type="ECO:0000256" key="1">
    <source>
        <dbReference type="ARBA" id="ARBA00001946"/>
    </source>
</evidence>
<dbReference type="GO" id="GO:0000287">
    <property type="term" value="F:magnesium ion binding"/>
    <property type="evidence" value="ECO:0007669"/>
    <property type="project" value="TreeGrafter"/>
</dbReference>
<dbReference type="Gene3D" id="3.20.20.60">
    <property type="entry name" value="Phosphoenolpyruvate-binding domains"/>
    <property type="match status" value="1"/>
</dbReference>
<feature type="binding site" evidence="5">
    <location>
        <position position="156"/>
    </location>
    <ligand>
        <name>Mg(2+)</name>
        <dbReference type="ChEBI" id="CHEBI:18420"/>
    </ligand>
</feature>
<dbReference type="InterPro" id="IPR040442">
    <property type="entry name" value="Pyrv_kinase-like_dom_sf"/>
</dbReference>
<keyword evidence="3 5" id="KW-0479">Metal-binding</keyword>
<evidence type="ECO:0000256" key="5">
    <source>
        <dbReference type="PIRSR" id="PIRSR015582-2"/>
    </source>
</evidence>
<organism evidence="7 8">
    <name type="scientific">Methylocella tundrae</name>
    <dbReference type="NCBI Taxonomy" id="227605"/>
    <lineage>
        <taxon>Bacteria</taxon>
        <taxon>Pseudomonadati</taxon>
        <taxon>Pseudomonadota</taxon>
        <taxon>Alphaproteobacteria</taxon>
        <taxon>Hyphomicrobiales</taxon>
        <taxon>Beijerinckiaceae</taxon>
        <taxon>Methylocella</taxon>
    </lineage>
</organism>
<evidence type="ECO:0000256" key="4">
    <source>
        <dbReference type="ARBA" id="ARBA00022842"/>
    </source>
</evidence>
<keyword evidence="7" id="KW-0456">Lyase</keyword>
<gene>
    <name evidence="7" type="ORF">MTUNDRAET4_2412</name>
</gene>
<dbReference type="PANTHER" id="PTHR32308">
    <property type="entry name" value="LYASE BETA SUBUNIT, PUTATIVE (AFU_ORTHOLOGUE AFUA_4G13030)-RELATED"/>
    <property type="match status" value="1"/>
</dbReference>
<evidence type="ECO:0000259" key="6">
    <source>
        <dbReference type="Pfam" id="PF03328"/>
    </source>
</evidence>
<dbReference type="InterPro" id="IPR015813">
    <property type="entry name" value="Pyrv/PenolPyrv_kinase-like_dom"/>
</dbReference>
<name>A0A4U8Z1V5_METTU</name>
<dbReference type="InterPro" id="IPR005000">
    <property type="entry name" value="Aldolase/citrate-lyase_domain"/>
</dbReference>
<evidence type="ECO:0000313" key="8">
    <source>
        <dbReference type="Proteomes" id="UP000294360"/>
    </source>
</evidence>
<protein>
    <submittedName>
        <fullName evidence="7">CoA ester lyase</fullName>
    </submittedName>
</protein>
<dbReference type="KEGG" id="mtun:MTUNDRAET4_2412"/>
<dbReference type="Proteomes" id="UP000294360">
    <property type="component" value="Chromosome"/>
</dbReference>
<dbReference type="GO" id="GO:0016829">
    <property type="term" value="F:lyase activity"/>
    <property type="evidence" value="ECO:0007669"/>
    <property type="project" value="UniProtKB-KW"/>
</dbReference>
<dbReference type="Pfam" id="PF03328">
    <property type="entry name" value="HpcH_HpaI"/>
    <property type="match status" value="1"/>
</dbReference>
<dbReference type="InterPro" id="IPR011206">
    <property type="entry name" value="Citrate_lyase_beta/mcl1/mcl2"/>
</dbReference>
<dbReference type="RefSeq" id="WP_134489600.1">
    <property type="nucleotide sequence ID" value="NZ_CP139089.1"/>
</dbReference>
<evidence type="ECO:0000313" key="7">
    <source>
        <dbReference type="EMBL" id="VFU09299.1"/>
    </source>
</evidence>
<proteinExistence type="inferred from homology"/>
<comment type="similarity">
    <text evidence="2">Belongs to the HpcH/HpaI aldolase family.</text>
</comment>
<keyword evidence="4 5" id="KW-0460">Magnesium</keyword>
<evidence type="ECO:0000256" key="2">
    <source>
        <dbReference type="ARBA" id="ARBA00005568"/>
    </source>
</evidence>
<dbReference type="OrthoDB" id="9800547at2"/>
<feature type="domain" description="HpcH/HpaI aldolase/citrate lyase" evidence="6">
    <location>
        <begin position="2"/>
        <end position="227"/>
    </location>
</feature>
<dbReference type="GO" id="GO:0006107">
    <property type="term" value="P:oxaloacetate metabolic process"/>
    <property type="evidence" value="ECO:0007669"/>
    <property type="project" value="TreeGrafter"/>
</dbReference>
<dbReference type="PIRSF" id="PIRSF015582">
    <property type="entry name" value="Cit_lyase_B"/>
    <property type="match status" value="1"/>
</dbReference>
<dbReference type="EMBL" id="LR536450">
    <property type="protein sequence ID" value="VFU09299.1"/>
    <property type="molecule type" value="Genomic_DNA"/>
</dbReference>
<dbReference type="SUPFAM" id="SSF51621">
    <property type="entry name" value="Phosphoenolpyruvate/pyruvate domain"/>
    <property type="match status" value="1"/>
</dbReference>
<dbReference type="PANTHER" id="PTHR32308:SF0">
    <property type="entry name" value="HPCH_HPAI ALDOLASE_CITRATE LYASE DOMAIN-CONTAINING PROTEIN"/>
    <property type="match status" value="1"/>
</dbReference>